<proteinExistence type="predicted"/>
<dbReference type="Proteomes" id="UP001597469">
    <property type="component" value="Unassembled WGS sequence"/>
</dbReference>
<feature type="chain" id="PRO_5045655218" description="TonB family protein" evidence="1">
    <location>
        <begin position="21"/>
        <end position="172"/>
    </location>
</feature>
<name>A0ABW5MB84_9BACT</name>
<dbReference type="PROSITE" id="PS51257">
    <property type="entry name" value="PROKAR_LIPOPROTEIN"/>
    <property type="match status" value="1"/>
</dbReference>
<gene>
    <name evidence="2" type="ORF">ACFSUS_24000</name>
</gene>
<dbReference type="SUPFAM" id="SSF74653">
    <property type="entry name" value="TolA/TonB C-terminal domain"/>
    <property type="match status" value="1"/>
</dbReference>
<dbReference type="Gene3D" id="3.30.1150.10">
    <property type="match status" value="1"/>
</dbReference>
<evidence type="ECO:0000313" key="2">
    <source>
        <dbReference type="EMBL" id="MFD2573724.1"/>
    </source>
</evidence>
<evidence type="ECO:0000313" key="3">
    <source>
        <dbReference type="Proteomes" id="UP001597469"/>
    </source>
</evidence>
<feature type="signal peptide" evidence="1">
    <location>
        <begin position="1"/>
        <end position="20"/>
    </location>
</feature>
<organism evidence="2 3">
    <name type="scientific">Spirosoma soli</name>
    <dbReference type="NCBI Taxonomy" id="1770529"/>
    <lineage>
        <taxon>Bacteria</taxon>
        <taxon>Pseudomonadati</taxon>
        <taxon>Bacteroidota</taxon>
        <taxon>Cytophagia</taxon>
        <taxon>Cytophagales</taxon>
        <taxon>Cytophagaceae</taxon>
        <taxon>Spirosoma</taxon>
    </lineage>
</organism>
<dbReference type="EMBL" id="JBHULN010000020">
    <property type="protein sequence ID" value="MFD2573724.1"/>
    <property type="molecule type" value="Genomic_DNA"/>
</dbReference>
<sequence length="172" mass="19486">MHLLKLVTCFFLLITSCVYAQPSEPALSKDPVFNAVLLRQIRYPVLAERTGVYTRVYASFRLNEQGHIEAITLISTDQTKYGFGEAVVKGLKHMPALNPRYAGQYIVPIDFAYINYDESPEPLLPPVQDLPIVYYQGCTFLHEIRIVGNSRTYRPNGVLTPTPLNSPGRVYY</sequence>
<evidence type="ECO:0008006" key="4">
    <source>
        <dbReference type="Google" id="ProtNLM"/>
    </source>
</evidence>
<keyword evidence="1" id="KW-0732">Signal</keyword>
<comment type="caution">
    <text evidence="2">The sequence shown here is derived from an EMBL/GenBank/DDBJ whole genome shotgun (WGS) entry which is preliminary data.</text>
</comment>
<evidence type="ECO:0000256" key="1">
    <source>
        <dbReference type="SAM" id="SignalP"/>
    </source>
</evidence>
<protein>
    <recommendedName>
        <fullName evidence="4">TonB family protein</fullName>
    </recommendedName>
</protein>
<accession>A0ABW5MB84</accession>
<reference evidence="3" key="1">
    <citation type="journal article" date="2019" name="Int. J. Syst. Evol. Microbiol.">
        <title>The Global Catalogue of Microorganisms (GCM) 10K type strain sequencing project: providing services to taxonomists for standard genome sequencing and annotation.</title>
        <authorList>
            <consortium name="The Broad Institute Genomics Platform"/>
            <consortium name="The Broad Institute Genome Sequencing Center for Infectious Disease"/>
            <person name="Wu L."/>
            <person name="Ma J."/>
        </authorList>
    </citation>
    <scope>NUCLEOTIDE SEQUENCE [LARGE SCALE GENOMIC DNA]</scope>
    <source>
        <strain evidence="3">KCTC 42805</strain>
    </source>
</reference>
<dbReference type="RefSeq" id="WP_381526661.1">
    <property type="nucleotide sequence ID" value="NZ_JBHULN010000020.1"/>
</dbReference>
<keyword evidence="3" id="KW-1185">Reference proteome</keyword>